<dbReference type="SUPFAM" id="SSF75217">
    <property type="entry name" value="alpha/beta knot"/>
    <property type="match status" value="1"/>
</dbReference>
<dbReference type="EMBL" id="JBHRSL010000003">
    <property type="protein sequence ID" value="MFC3051487.1"/>
    <property type="molecule type" value="Genomic_DNA"/>
</dbReference>
<dbReference type="GO" id="GO:0008168">
    <property type="term" value="F:methyltransferase activity"/>
    <property type="evidence" value="ECO:0007669"/>
    <property type="project" value="UniProtKB-KW"/>
</dbReference>
<dbReference type="PANTHER" id="PTHR43191:SF7">
    <property type="entry name" value="OBP33PEP LIKE PROTEIN"/>
    <property type="match status" value="1"/>
</dbReference>
<accession>A0ABV7D3N3</accession>
<dbReference type="Pfam" id="PF00588">
    <property type="entry name" value="SpoU_methylase"/>
    <property type="match status" value="1"/>
</dbReference>
<reference evidence="6" key="1">
    <citation type="journal article" date="2019" name="Int. J. Syst. Evol. Microbiol.">
        <title>The Global Catalogue of Microorganisms (GCM) 10K type strain sequencing project: providing services to taxonomists for standard genome sequencing and annotation.</title>
        <authorList>
            <consortium name="The Broad Institute Genomics Platform"/>
            <consortium name="The Broad Institute Genome Sequencing Center for Infectious Disease"/>
            <person name="Wu L."/>
            <person name="Ma J."/>
        </authorList>
    </citation>
    <scope>NUCLEOTIDE SEQUENCE [LARGE SCALE GENOMIC DNA]</scope>
    <source>
        <strain evidence="6">KCTC 62164</strain>
    </source>
</reference>
<dbReference type="CDD" id="cd18098">
    <property type="entry name" value="SpoU-like"/>
    <property type="match status" value="1"/>
</dbReference>
<dbReference type="InterPro" id="IPR001537">
    <property type="entry name" value="SpoU_MeTrfase"/>
</dbReference>
<dbReference type="Proteomes" id="UP001595444">
    <property type="component" value="Unassembled WGS sequence"/>
</dbReference>
<evidence type="ECO:0000256" key="2">
    <source>
        <dbReference type="ARBA" id="ARBA00022679"/>
    </source>
</evidence>
<comment type="caution">
    <text evidence="5">The sequence shown here is derived from an EMBL/GenBank/DDBJ whole genome shotgun (WGS) entry which is preliminary data.</text>
</comment>
<evidence type="ECO:0000256" key="3">
    <source>
        <dbReference type="SAM" id="MobiDB-lite"/>
    </source>
</evidence>
<dbReference type="InterPro" id="IPR051259">
    <property type="entry name" value="rRNA_Methyltransferase"/>
</dbReference>
<gene>
    <name evidence="5" type="ORF">ACFOKA_06185</name>
</gene>
<dbReference type="RefSeq" id="WP_194214308.1">
    <property type="nucleotide sequence ID" value="NZ_CP061205.1"/>
</dbReference>
<sequence length="196" mass="21491">MRGYFGIGIDGASKTGNMGNLIRTAHAFGASFAFAVKPKIYVHSGETVTKKFTDTSKTQQNIPFFNYDSVDDIDMPQGCHLVGIEISDDAIDLPSFKHPLRAVYVLGGERTSLSPEMYARCDHVIKIPTKFSLNVATAGAIVMYDRHRILGGYPERPLMTGEPPVEKAPHVHGASKSRREKRLLREAKLAATGADK</sequence>
<dbReference type="InterPro" id="IPR029026">
    <property type="entry name" value="tRNA_m1G_MTases_N"/>
</dbReference>
<proteinExistence type="predicted"/>
<protein>
    <submittedName>
        <fullName evidence="5">RNA methyltransferase</fullName>
    </submittedName>
</protein>
<name>A0ABV7D3N3_9PROT</name>
<evidence type="ECO:0000259" key="4">
    <source>
        <dbReference type="Pfam" id="PF00588"/>
    </source>
</evidence>
<feature type="domain" description="tRNA/rRNA methyltransferase SpoU type" evidence="4">
    <location>
        <begin position="9"/>
        <end position="144"/>
    </location>
</feature>
<evidence type="ECO:0000256" key="1">
    <source>
        <dbReference type="ARBA" id="ARBA00022603"/>
    </source>
</evidence>
<dbReference type="PANTHER" id="PTHR43191">
    <property type="entry name" value="RRNA METHYLTRANSFERASE 3"/>
    <property type="match status" value="1"/>
</dbReference>
<keyword evidence="1 5" id="KW-0489">Methyltransferase</keyword>
<keyword evidence="6" id="KW-1185">Reference proteome</keyword>
<organism evidence="5 6">
    <name type="scientific">Kordiimonas pumila</name>
    <dbReference type="NCBI Taxonomy" id="2161677"/>
    <lineage>
        <taxon>Bacteria</taxon>
        <taxon>Pseudomonadati</taxon>
        <taxon>Pseudomonadota</taxon>
        <taxon>Alphaproteobacteria</taxon>
        <taxon>Kordiimonadales</taxon>
        <taxon>Kordiimonadaceae</taxon>
        <taxon>Kordiimonas</taxon>
    </lineage>
</organism>
<dbReference type="Gene3D" id="3.40.1280.10">
    <property type="match status" value="1"/>
</dbReference>
<keyword evidence="2" id="KW-0808">Transferase</keyword>
<feature type="region of interest" description="Disordered" evidence="3">
    <location>
        <begin position="160"/>
        <end position="182"/>
    </location>
</feature>
<dbReference type="GO" id="GO:0032259">
    <property type="term" value="P:methylation"/>
    <property type="evidence" value="ECO:0007669"/>
    <property type="project" value="UniProtKB-KW"/>
</dbReference>
<evidence type="ECO:0000313" key="5">
    <source>
        <dbReference type="EMBL" id="MFC3051487.1"/>
    </source>
</evidence>
<feature type="compositionally biased region" description="Basic residues" evidence="3">
    <location>
        <begin position="173"/>
        <end position="182"/>
    </location>
</feature>
<evidence type="ECO:0000313" key="6">
    <source>
        <dbReference type="Proteomes" id="UP001595444"/>
    </source>
</evidence>
<dbReference type="InterPro" id="IPR029028">
    <property type="entry name" value="Alpha/beta_knot_MTases"/>
</dbReference>